<proteinExistence type="predicted"/>
<gene>
    <name evidence="1" type="ORF">KSF_017680</name>
</gene>
<dbReference type="Proteomes" id="UP000597444">
    <property type="component" value="Unassembled WGS sequence"/>
</dbReference>
<name>A0A8J3N0Y5_9CHLR</name>
<accession>A0A8J3N0Y5</accession>
<organism evidence="1 2">
    <name type="scientific">Reticulibacter mediterranei</name>
    <dbReference type="NCBI Taxonomy" id="2778369"/>
    <lineage>
        <taxon>Bacteria</taxon>
        <taxon>Bacillati</taxon>
        <taxon>Chloroflexota</taxon>
        <taxon>Ktedonobacteria</taxon>
        <taxon>Ktedonobacterales</taxon>
        <taxon>Reticulibacteraceae</taxon>
        <taxon>Reticulibacter</taxon>
    </lineage>
</organism>
<dbReference type="RefSeq" id="WP_220202598.1">
    <property type="nucleotide sequence ID" value="NZ_BNJK01000001.1"/>
</dbReference>
<protein>
    <submittedName>
        <fullName evidence="1">Uncharacterized protein</fullName>
    </submittedName>
</protein>
<reference evidence="1" key="1">
    <citation type="submission" date="2020-10" db="EMBL/GenBank/DDBJ databases">
        <title>Taxonomic study of unclassified bacteria belonging to the class Ktedonobacteria.</title>
        <authorList>
            <person name="Yabe S."/>
            <person name="Wang C.M."/>
            <person name="Zheng Y."/>
            <person name="Sakai Y."/>
            <person name="Cavaletti L."/>
            <person name="Monciardini P."/>
            <person name="Donadio S."/>
        </authorList>
    </citation>
    <scope>NUCLEOTIDE SEQUENCE</scope>
    <source>
        <strain evidence="1">ID150040</strain>
    </source>
</reference>
<evidence type="ECO:0000313" key="2">
    <source>
        <dbReference type="Proteomes" id="UP000597444"/>
    </source>
</evidence>
<keyword evidence="2" id="KW-1185">Reference proteome</keyword>
<comment type="caution">
    <text evidence="1">The sequence shown here is derived from an EMBL/GenBank/DDBJ whole genome shotgun (WGS) entry which is preliminary data.</text>
</comment>
<dbReference type="AlphaFoldDB" id="A0A8J3N0Y5"/>
<dbReference type="EMBL" id="BNJK01000001">
    <property type="protein sequence ID" value="GHO91720.1"/>
    <property type="molecule type" value="Genomic_DNA"/>
</dbReference>
<evidence type="ECO:0000313" key="1">
    <source>
        <dbReference type="EMBL" id="GHO91720.1"/>
    </source>
</evidence>
<sequence length="94" mass="10486">MKQEEASRYLQKLGWRLQKQKITGEILVLNGITMFLDIKKPQMHKDIDAYLAGDEAALVLPKDIASYFGGDGADTGLSPLIVRIRQHRAKAGAY</sequence>